<gene>
    <name evidence="6" type="ORF">J4032_28940</name>
</gene>
<proteinExistence type="predicted"/>
<evidence type="ECO:0000256" key="2">
    <source>
        <dbReference type="ARBA" id="ARBA00023125"/>
    </source>
</evidence>
<dbReference type="Pfam" id="PF13377">
    <property type="entry name" value="Peripla_BP_3"/>
    <property type="match status" value="1"/>
</dbReference>
<evidence type="ECO:0000313" key="7">
    <source>
        <dbReference type="Proteomes" id="UP000828924"/>
    </source>
</evidence>
<sequence>MAGVLQLTMDQRHEQILDLVKSCGVVRVVELADHLQISVATARRDAAALADRGLVNRARGVVAWPDGLSIGERLRQAAWNGSQADTSSAGPVTGMVVPRTRKYFDEIIRGARQASASAGGRLVLGFSGYAQTTDLHIEQMIQSGVDGLLLTLDRETGTSRQDSARWALEVPTVLVERTGVPCADTARLDYVCTDQASGVWLAMEYLSSLGHERVALVGGLGGSTGAQMGCESVWPALEMSHPLVMSFGSPADGPDAGCEAVADRLAEAVRKREVSAALVSVDSEPISLMESLQSRGIHVPGDVSLITYGDEVAFALLGLPLTAVALPSYHVGQSAVQLLHQRMREMAQNPADAVPRQHLALAPELRIRASCRPPAAGPRAGVGRGIDRQHRL</sequence>
<keyword evidence="3" id="KW-0804">Transcription</keyword>
<evidence type="ECO:0000259" key="5">
    <source>
        <dbReference type="PROSITE" id="PS51000"/>
    </source>
</evidence>
<dbReference type="Pfam" id="PF08220">
    <property type="entry name" value="HTH_DeoR"/>
    <property type="match status" value="1"/>
</dbReference>
<feature type="domain" description="HTH deoR-type" evidence="5">
    <location>
        <begin position="9"/>
        <end position="64"/>
    </location>
</feature>
<dbReference type="InterPro" id="IPR028082">
    <property type="entry name" value="Peripla_BP_I"/>
</dbReference>
<dbReference type="InterPro" id="IPR001034">
    <property type="entry name" value="DeoR_HTH"/>
</dbReference>
<dbReference type="RefSeq" id="WP_242335700.1">
    <property type="nucleotide sequence ID" value="NZ_CP071872.1"/>
</dbReference>
<dbReference type="EMBL" id="CP071872">
    <property type="protein sequence ID" value="UNM14956.1"/>
    <property type="molecule type" value="Genomic_DNA"/>
</dbReference>
<dbReference type="Gene3D" id="1.10.10.10">
    <property type="entry name" value="Winged helix-like DNA-binding domain superfamily/Winged helix DNA-binding domain"/>
    <property type="match status" value="1"/>
</dbReference>
<dbReference type="InterPro" id="IPR046335">
    <property type="entry name" value="LacI/GalR-like_sensor"/>
</dbReference>
<feature type="compositionally biased region" description="Low complexity" evidence="4">
    <location>
        <begin position="372"/>
        <end position="381"/>
    </location>
</feature>
<dbReference type="Gene3D" id="3.40.50.2300">
    <property type="match status" value="2"/>
</dbReference>
<evidence type="ECO:0000256" key="1">
    <source>
        <dbReference type="ARBA" id="ARBA00023015"/>
    </source>
</evidence>
<dbReference type="InterPro" id="IPR036388">
    <property type="entry name" value="WH-like_DNA-bd_sf"/>
</dbReference>
<name>A0ABY3WQN2_9ACTN</name>
<dbReference type="SMART" id="SM00420">
    <property type="entry name" value="HTH_DEOR"/>
    <property type="match status" value="1"/>
</dbReference>
<dbReference type="PROSITE" id="PS51000">
    <property type="entry name" value="HTH_DEOR_2"/>
    <property type="match status" value="1"/>
</dbReference>
<dbReference type="Proteomes" id="UP000828924">
    <property type="component" value="Chromosome"/>
</dbReference>
<dbReference type="PANTHER" id="PTHR30146:SF155">
    <property type="entry name" value="ALANINE RACEMASE"/>
    <property type="match status" value="1"/>
</dbReference>
<dbReference type="InterPro" id="IPR036390">
    <property type="entry name" value="WH_DNA-bd_sf"/>
</dbReference>
<keyword evidence="1" id="KW-0805">Transcription regulation</keyword>
<dbReference type="SUPFAM" id="SSF46785">
    <property type="entry name" value="Winged helix' DNA-binding domain"/>
    <property type="match status" value="1"/>
</dbReference>
<keyword evidence="2" id="KW-0238">DNA-binding</keyword>
<protein>
    <submittedName>
        <fullName evidence="6">Substrate-binding domain-containing protein</fullName>
    </submittedName>
</protein>
<dbReference type="PANTHER" id="PTHR30146">
    <property type="entry name" value="LACI-RELATED TRANSCRIPTIONAL REPRESSOR"/>
    <property type="match status" value="1"/>
</dbReference>
<reference evidence="6 7" key="1">
    <citation type="submission" date="2021-03" db="EMBL/GenBank/DDBJ databases">
        <title>Complete genome of Streptomyces formicae strain 1H-GS9 (DSM 100524).</title>
        <authorList>
            <person name="Atanasov K.E."/>
            <person name="Altabella T."/>
            <person name="Ferrer A."/>
        </authorList>
    </citation>
    <scope>NUCLEOTIDE SEQUENCE [LARGE SCALE GENOMIC DNA]</scope>
    <source>
        <strain evidence="6 7">1H-GS9</strain>
    </source>
</reference>
<organism evidence="6 7">
    <name type="scientific">Streptomyces formicae</name>
    <dbReference type="NCBI Taxonomy" id="1616117"/>
    <lineage>
        <taxon>Bacteria</taxon>
        <taxon>Bacillati</taxon>
        <taxon>Actinomycetota</taxon>
        <taxon>Actinomycetes</taxon>
        <taxon>Kitasatosporales</taxon>
        <taxon>Streptomycetaceae</taxon>
        <taxon>Streptomyces</taxon>
    </lineage>
</organism>
<evidence type="ECO:0000256" key="3">
    <source>
        <dbReference type="ARBA" id="ARBA00023163"/>
    </source>
</evidence>
<dbReference type="CDD" id="cd06267">
    <property type="entry name" value="PBP1_LacI_sugar_binding-like"/>
    <property type="match status" value="1"/>
</dbReference>
<dbReference type="SUPFAM" id="SSF53822">
    <property type="entry name" value="Periplasmic binding protein-like I"/>
    <property type="match status" value="1"/>
</dbReference>
<keyword evidence="7" id="KW-1185">Reference proteome</keyword>
<evidence type="ECO:0000256" key="4">
    <source>
        <dbReference type="SAM" id="MobiDB-lite"/>
    </source>
</evidence>
<evidence type="ECO:0000313" key="6">
    <source>
        <dbReference type="EMBL" id="UNM14956.1"/>
    </source>
</evidence>
<feature type="region of interest" description="Disordered" evidence="4">
    <location>
        <begin position="371"/>
        <end position="392"/>
    </location>
</feature>
<accession>A0ABY3WQN2</accession>